<dbReference type="Proteomes" id="UP000812966">
    <property type="component" value="Unassembled WGS sequence"/>
</dbReference>
<name>A0A8K0JQV4_9TREE</name>
<dbReference type="AlphaFoldDB" id="A0A8K0JQV4"/>
<evidence type="ECO:0000313" key="1">
    <source>
        <dbReference type="EMBL" id="KAG7571081.1"/>
    </source>
</evidence>
<keyword evidence="2" id="KW-1185">Reference proteome</keyword>
<dbReference type="PANTHER" id="PTHR37490">
    <property type="entry name" value="EXPRESSED PROTEIN"/>
    <property type="match status" value="1"/>
</dbReference>
<dbReference type="Pfam" id="PF11913">
    <property type="entry name" value="DUF3431"/>
    <property type="match status" value="1"/>
</dbReference>
<reference evidence="1" key="1">
    <citation type="submission" date="2020-04" db="EMBL/GenBank/DDBJ databases">
        <title>Analysis of mating type loci in Filobasidium floriforme.</title>
        <authorList>
            <person name="Nowrousian M."/>
        </authorList>
    </citation>
    <scope>NUCLEOTIDE SEQUENCE</scope>
    <source>
        <strain evidence="1">CBS 6242</strain>
    </source>
</reference>
<accession>A0A8K0JQV4</accession>
<organism evidence="1 2">
    <name type="scientific">Filobasidium floriforme</name>
    <dbReference type="NCBI Taxonomy" id="5210"/>
    <lineage>
        <taxon>Eukaryota</taxon>
        <taxon>Fungi</taxon>
        <taxon>Dikarya</taxon>
        <taxon>Basidiomycota</taxon>
        <taxon>Agaricomycotina</taxon>
        <taxon>Tremellomycetes</taxon>
        <taxon>Filobasidiales</taxon>
        <taxon>Filobasidiaceae</taxon>
        <taxon>Filobasidium</taxon>
    </lineage>
</organism>
<evidence type="ECO:0000313" key="2">
    <source>
        <dbReference type="Proteomes" id="UP000812966"/>
    </source>
</evidence>
<comment type="caution">
    <text evidence="1">The sequence shown here is derived from an EMBL/GenBank/DDBJ whole genome shotgun (WGS) entry which is preliminary data.</text>
</comment>
<dbReference type="EMBL" id="JABELV010000011">
    <property type="protein sequence ID" value="KAG7571081.1"/>
    <property type="molecule type" value="Genomic_DNA"/>
</dbReference>
<gene>
    <name evidence="1" type="ORF">FFLO_00906</name>
</gene>
<sequence>MRNDDPEGIVRSPTWKSRSDYDLVISYYNEDLETIQNTIEQVKKRLPSQTKSRTIVYAKGPNSASRTAMSEFLQKIDADEIVALKNVGREGETYLQHIVRHYSSTDSPLATHTIFLQPHIPWPGTAFPRLESMTANTGFMSLSTYVNASCPADGSEIDVLDQVHPRIAQIYSSFQQDLCPSTGFTITWFGQFVASRQRIQRNPLKAYQNLLDYFDVPVGEGNEKEWIWDEGWWNNSPDNPTLGHALERSWPAVFGCSDLKLALECKDESGSHCMCMD</sequence>
<dbReference type="PANTHER" id="PTHR37490:SF1">
    <property type="entry name" value="GLYCOSYLTRANSFERASE 2-LIKE DOMAIN-CONTAINING PROTEIN"/>
    <property type="match status" value="1"/>
</dbReference>
<proteinExistence type="predicted"/>
<protein>
    <submittedName>
        <fullName evidence="1">Uncharacterized protein</fullName>
    </submittedName>
</protein>
<dbReference type="InterPro" id="IPR021838">
    <property type="entry name" value="DUF3431"/>
</dbReference>